<accession>A0A4Y2NP52</accession>
<reference evidence="2 3" key="1">
    <citation type="journal article" date="2019" name="Sci. Rep.">
        <title>Orb-weaving spider Araneus ventricosus genome elucidates the spidroin gene catalogue.</title>
        <authorList>
            <person name="Kono N."/>
            <person name="Nakamura H."/>
            <person name="Ohtoshi R."/>
            <person name="Moran D.A.P."/>
            <person name="Shinohara A."/>
            <person name="Yoshida Y."/>
            <person name="Fujiwara M."/>
            <person name="Mori M."/>
            <person name="Tomita M."/>
            <person name="Arakawa K."/>
        </authorList>
    </citation>
    <scope>NUCLEOTIDE SEQUENCE [LARGE SCALE GENOMIC DNA]</scope>
</reference>
<comment type="caution">
    <text evidence="2">The sequence shown here is derived from an EMBL/GenBank/DDBJ whole genome shotgun (WGS) entry which is preliminary data.</text>
</comment>
<gene>
    <name evidence="2" type="ORF">AVEN_217717_1</name>
</gene>
<evidence type="ECO:0000256" key="1">
    <source>
        <dbReference type="SAM" id="MobiDB-lite"/>
    </source>
</evidence>
<dbReference type="Proteomes" id="UP000499080">
    <property type="component" value="Unassembled WGS sequence"/>
</dbReference>
<protein>
    <submittedName>
        <fullName evidence="2">Uncharacterized protein</fullName>
    </submittedName>
</protein>
<evidence type="ECO:0000313" key="3">
    <source>
        <dbReference type="Proteomes" id="UP000499080"/>
    </source>
</evidence>
<sequence length="116" mass="13172">MMDLSTHCQQCPPPPKTVPDFFGIIVGKPKRRLIQRKNKVDGNGIQDHSSPDQRTDIGTNLTSSSIGFSEHRLGLGIEKGSTRYPESEVITAQRFRQEKPSNGWWVNIVFFTIFNR</sequence>
<feature type="region of interest" description="Disordered" evidence="1">
    <location>
        <begin position="33"/>
        <end position="60"/>
    </location>
</feature>
<dbReference type="AlphaFoldDB" id="A0A4Y2NP52"/>
<keyword evidence="3" id="KW-1185">Reference proteome</keyword>
<proteinExistence type="predicted"/>
<dbReference type="EMBL" id="BGPR01009401">
    <property type="protein sequence ID" value="GBN39787.1"/>
    <property type="molecule type" value="Genomic_DNA"/>
</dbReference>
<organism evidence="2 3">
    <name type="scientific">Araneus ventricosus</name>
    <name type="common">Orbweaver spider</name>
    <name type="synonym">Epeira ventricosa</name>
    <dbReference type="NCBI Taxonomy" id="182803"/>
    <lineage>
        <taxon>Eukaryota</taxon>
        <taxon>Metazoa</taxon>
        <taxon>Ecdysozoa</taxon>
        <taxon>Arthropoda</taxon>
        <taxon>Chelicerata</taxon>
        <taxon>Arachnida</taxon>
        <taxon>Araneae</taxon>
        <taxon>Araneomorphae</taxon>
        <taxon>Entelegynae</taxon>
        <taxon>Araneoidea</taxon>
        <taxon>Araneidae</taxon>
        <taxon>Araneus</taxon>
    </lineage>
</organism>
<name>A0A4Y2NP52_ARAVE</name>
<evidence type="ECO:0000313" key="2">
    <source>
        <dbReference type="EMBL" id="GBN39787.1"/>
    </source>
</evidence>